<dbReference type="Proteomes" id="UP000283786">
    <property type="component" value="Chromosome"/>
</dbReference>
<gene>
    <name evidence="3" type="ORF">PSAL_006390</name>
</gene>
<evidence type="ECO:0008006" key="5">
    <source>
        <dbReference type="Google" id="ProtNLM"/>
    </source>
</evidence>
<feature type="chain" id="PRO_5043938311" description="Cadmium carbonic anhydrase repeat protein" evidence="2">
    <location>
        <begin position="25"/>
        <end position="301"/>
    </location>
</feature>
<protein>
    <recommendedName>
        <fullName evidence="5">Cadmium carbonic anhydrase repeat protein</fullName>
    </recommendedName>
</protein>
<organism evidence="3 4">
    <name type="scientific">Pseudooceanicola algae</name>
    <dbReference type="NCBI Taxonomy" id="1537215"/>
    <lineage>
        <taxon>Bacteria</taxon>
        <taxon>Pseudomonadati</taxon>
        <taxon>Pseudomonadota</taxon>
        <taxon>Alphaproteobacteria</taxon>
        <taxon>Rhodobacterales</taxon>
        <taxon>Paracoccaceae</taxon>
        <taxon>Pseudooceanicola</taxon>
    </lineage>
</organism>
<evidence type="ECO:0000256" key="1">
    <source>
        <dbReference type="SAM" id="MobiDB-lite"/>
    </source>
</evidence>
<dbReference type="Pfam" id="PF10563">
    <property type="entry name" value="CA_like"/>
    <property type="match status" value="1"/>
</dbReference>
<proteinExistence type="predicted"/>
<dbReference type="InterPro" id="IPR018883">
    <property type="entry name" value="Delta_CA"/>
</dbReference>
<evidence type="ECO:0000313" key="4">
    <source>
        <dbReference type="Proteomes" id="UP000283786"/>
    </source>
</evidence>
<name>A0A418SDM0_9RHOB</name>
<dbReference type="KEGG" id="palw:PSAL_006390"/>
<accession>A0A418SDM0</accession>
<evidence type="ECO:0000313" key="3">
    <source>
        <dbReference type="EMBL" id="QPM89420.1"/>
    </source>
</evidence>
<sequence>MPMQVRLTPLIAALALFVPLTAIGDVAGDATEPGPGRDSAPTATARSAAPAQSTAPVPEDGPLCQGFGPQTPRDISLLDGTNGQSFPMAQAPENMSLCNIHTHTNAEHKGPGFSIRSSDPDFGGYQCEGSDQLTQSELEDPAFGHGPFHGVKPGDTIEVHWVYSSCDVQPGPGLGACLSDACANPTLRVESQVFLLVNDPFALNFEAYDYDGDMTNGRPQPHSLPGDTGTPIVFRGSTTGPSYTQSICSPMQVTWSVRPRCARLDISSLHRWTMDGNAFDEDHSHGVRALVTAPELLAPIQ</sequence>
<feature type="compositionally biased region" description="Low complexity" evidence="1">
    <location>
        <begin position="39"/>
        <end position="56"/>
    </location>
</feature>
<dbReference type="AlphaFoldDB" id="A0A418SDM0"/>
<feature type="region of interest" description="Disordered" evidence="1">
    <location>
        <begin position="29"/>
        <end position="89"/>
    </location>
</feature>
<keyword evidence="4" id="KW-1185">Reference proteome</keyword>
<keyword evidence="2" id="KW-0732">Signal</keyword>
<dbReference type="EMBL" id="CP060436">
    <property type="protein sequence ID" value="QPM89420.1"/>
    <property type="molecule type" value="Genomic_DNA"/>
</dbReference>
<feature type="signal peptide" evidence="2">
    <location>
        <begin position="1"/>
        <end position="24"/>
    </location>
</feature>
<evidence type="ECO:0000256" key="2">
    <source>
        <dbReference type="SAM" id="SignalP"/>
    </source>
</evidence>
<reference evidence="3 4" key="1">
    <citation type="submission" date="2020-08" db="EMBL/GenBank/DDBJ databases">
        <title>Genome sequence of Rhodobacteraceae bacterium Lw-13e.</title>
        <authorList>
            <person name="Poehlein A."/>
            <person name="Wolter L."/>
            <person name="Daniel R."/>
            <person name="Brinkhoff T."/>
        </authorList>
    </citation>
    <scope>NUCLEOTIDE SEQUENCE [LARGE SCALE GENOMIC DNA]</scope>
    <source>
        <strain evidence="3 4">Lw-13e</strain>
    </source>
</reference>